<comment type="caution">
    <text evidence="8">The sequence shown here is derived from an EMBL/GenBank/DDBJ whole genome shotgun (WGS) entry which is preliminary data.</text>
</comment>
<feature type="repeat" description="WD" evidence="6">
    <location>
        <begin position="877"/>
        <end position="919"/>
    </location>
</feature>
<evidence type="ECO:0000256" key="6">
    <source>
        <dbReference type="PROSITE-ProRule" id="PRU00221"/>
    </source>
</evidence>
<feature type="region of interest" description="Disordered" evidence="7">
    <location>
        <begin position="134"/>
        <end position="154"/>
    </location>
</feature>
<evidence type="ECO:0008006" key="10">
    <source>
        <dbReference type="Google" id="ProtNLM"/>
    </source>
</evidence>
<evidence type="ECO:0000313" key="9">
    <source>
        <dbReference type="Proteomes" id="UP000824890"/>
    </source>
</evidence>
<comment type="similarity">
    <text evidence="1">Belongs to the WD repeat DDB2/WDR76 family.</text>
</comment>
<dbReference type="Gene3D" id="2.130.10.10">
    <property type="entry name" value="YVTN repeat-like/Quinoprotein amine dehydrogenase"/>
    <property type="match status" value="2"/>
</dbReference>
<feature type="region of interest" description="Disordered" evidence="7">
    <location>
        <begin position="1115"/>
        <end position="1135"/>
    </location>
</feature>
<evidence type="ECO:0000256" key="3">
    <source>
        <dbReference type="ARBA" id="ARBA00022737"/>
    </source>
</evidence>
<dbReference type="PROSITE" id="PS50294">
    <property type="entry name" value="WD_REPEATS_REGION"/>
    <property type="match status" value="1"/>
</dbReference>
<dbReference type="SMART" id="SM00320">
    <property type="entry name" value="WD40"/>
    <property type="match status" value="9"/>
</dbReference>
<evidence type="ECO:0000256" key="4">
    <source>
        <dbReference type="ARBA" id="ARBA00022763"/>
    </source>
</evidence>
<proteinExistence type="inferred from homology"/>
<feature type="region of interest" description="Disordered" evidence="7">
    <location>
        <begin position="32"/>
        <end position="55"/>
    </location>
</feature>
<evidence type="ECO:0000256" key="7">
    <source>
        <dbReference type="SAM" id="MobiDB-lite"/>
    </source>
</evidence>
<keyword evidence="2 6" id="KW-0853">WD repeat</keyword>
<dbReference type="InterPro" id="IPR015943">
    <property type="entry name" value="WD40/YVTN_repeat-like_dom_sf"/>
</dbReference>
<keyword evidence="5" id="KW-0238">DNA-binding</keyword>
<dbReference type="EMBL" id="JAGKQM010000016">
    <property type="protein sequence ID" value="KAH0876298.1"/>
    <property type="molecule type" value="Genomic_DNA"/>
</dbReference>
<dbReference type="PROSITE" id="PS50082">
    <property type="entry name" value="WD_REPEATS_2"/>
    <property type="match status" value="2"/>
</dbReference>
<organism evidence="8 9">
    <name type="scientific">Brassica napus</name>
    <name type="common">Rape</name>
    <dbReference type="NCBI Taxonomy" id="3708"/>
    <lineage>
        <taxon>Eukaryota</taxon>
        <taxon>Viridiplantae</taxon>
        <taxon>Streptophyta</taxon>
        <taxon>Embryophyta</taxon>
        <taxon>Tracheophyta</taxon>
        <taxon>Spermatophyta</taxon>
        <taxon>Magnoliopsida</taxon>
        <taxon>eudicotyledons</taxon>
        <taxon>Gunneridae</taxon>
        <taxon>Pentapetalae</taxon>
        <taxon>rosids</taxon>
        <taxon>malvids</taxon>
        <taxon>Brassicales</taxon>
        <taxon>Brassicaceae</taxon>
        <taxon>Brassiceae</taxon>
        <taxon>Brassica</taxon>
    </lineage>
</organism>
<name>A0ABQ7Z853_BRANA</name>
<reference evidence="8 9" key="1">
    <citation type="submission" date="2021-05" db="EMBL/GenBank/DDBJ databases">
        <title>Genome Assembly of Synthetic Allotetraploid Brassica napus Reveals Homoeologous Exchanges between Subgenomes.</title>
        <authorList>
            <person name="Davis J.T."/>
        </authorList>
    </citation>
    <scope>NUCLEOTIDE SEQUENCE [LARGE SCALE GENOMIC DNA]</scope>
    <source>
        <strain evidence="9">cv. Da-Ae</strain>
        <tissue evidence="8">Seedling</tissue>
    </source>
</reference>
<dbReference type="InterPro" id="IPR019775">
    <property type="entry name" value="WD40_repeat_CS"/>
</dbReference>
<dbReference type="PANTHER" id="PTHR14773">
    <property type="entry name" value="WD REPEAT-CONTAINING PROTEIN 76"/>
    <property type="match status" value="1"/>
</dbReference>
<dbReference type="PROSITE" id="PS00678">
    <property type="entry name" value="WD_REPEATS_1"/>
    <property type="match status" value="2"/>
</dbReference>
<keyword evidence="4" id="KW-0227">DNA damage</keyword>
<dbReference type="InterPro" id="IPR036322">
    <property type="entry name" value="WD40_repeat_dom_sf"/>
</dbReference>
<dbReference type="Proteomes" id="UP000824890">
    <property type="component" value="Unassembled WGS sequence"/>
</dbReference>
<keyword evidence="3" id="KW-0677">Repeat</keyword>
<keyword evidence="9" id="KW-1185">Reference proteome</keyword>
<gene>
    <name evidence="8" type="ORF">HID58_073660</name>
</gene>
<sequence length="1135" mass="125802">MATEYERKRLENIRRNDEMMAALNVRAKASLLTAATKRPREESTKSYKKKEKPETPIVMRKSLRTRGLDPDSVGLPNWFSDFPKRITSPPSQYSSAPLQKSSARLLAPLPFDKAYDGEGSCKKLIETMLRSASKSIDDSPIDSSSTRRRSSRLSNAVVQKEELVSSSCFVKKVAFAKKSCRGKMVTKDENDDSPMSSGNDCLKKEVVKPEKIEFDGEPLSLEPHNVARVVPGRILVVKLIPCQNVKLVAAGDKLGNVGFWNLDCQGEEDDDDGIYLFRPHTAPVSSLVFQQNSLSKVISSSYDGLIRLMDVEKSVFDLVYSSDDAIFSLSQRPNDEQSLYFSAGYGMLNVWDLRAGKSVFNWDDLHEHRINSIDFSSQNPHVMATSSTDGNACLWDLRSIGATTPKTLKTVNHSRAVHSAYFSPSGLSLATTSVDNYIGLLSGTNFEDISMISHDNATNRWISTFRGVWGWDDSYIFVGNRPSKGIDVISTKLKRTVKELQDPLMKAIPCRIHCHPLSVGVLAGSTAGGQFERKRLENIRRNDEMLAALNVRAKASLLTAATKRPRDESTKSLKKKEKPIVIRKSLRTRGLNPDSVGLPYRFSGDPKRMAPPPQKLKARLPFDKAYGGEGSYKKFVETVLGTTASNSMVKDDSPIDCSSTRRRSSRLSNVNKAESVSSSDYVKKEAFVKKPCGGKLITKDESDDCLNKEASGVMTESIEFEEGGSGTGPLSLESNNVARVVPGRVFVVKFMPCQNVKLVAAGDKLGNVGFWNLDGEDDGIYLFHPHTAPVSSLVFHQNSFSKASFVLIETLVISSSYDGLIRLMDVGKSVFDLVYSSDDAIYSLSQRPNDEQSLYFSEGHGMLNVWDLRAGKSVFNWGLHEHRINTIDFNPQNPHVMATSSKDGTACLWDLRSMGATKPKTLRTVTHSKTVHSAYFSPTGLSLATTSVDNYIGILSGANFEDTSMIYHDNCNTTNKWISTFRGVWGWDDSYIFVGNRPSKGIDVISTKLKRTVKELHDPLMKVLPCRIHCHPLSVGVLAGSTAAGQIGLLVFWLEHSLKVSLLPKQSLLLSLRFFPVSVSSPLAHPETWLLLLLLRPSFQLLPSLSFHLLYSSSPQVPEHTSNIGQDNDMEDRNH</sequence>
<feature type="region of interest" description="Disordered" evidence="7">
    <location>
        <begin position="649"/>
        <end position="674"/>
    </location>
</feature>
<protein>
    <recommendedName>
        <fullName evidence="10">WD repeat-containing protein 76</fullName>
    </recommendedName>
</protein>
<accession>A0ABQ7Z853</accession>
<dbReference type="Pfam" id="PF00400">
    <property type="entry name" value="WD40"/>
    <property type="match status" value="3"/>
</dbReference>
<dbReference type="PANTHER" id="PTHR14773:SF0">
    <property type="entry name" value="WD REPEAT-CONTAINING PROTEIN 76"/>
    <property type="match status" value="1"/>
</dbReference>
<evidence type="ECO:0000256" key="1">
    <source>
        <dbReference type="ARBA" id="ARBA00005434"/>
    </source>
</evidence>
<evidence type="ECO:0000313" key="8">
    <source>
        <dbReference type="EMBL" id="KAH0876298.1"/>
    </source>
</evidence>
<dbReference type="SUPFAM" id="SSF50978">
    <property type="entry name" value="WD40 repeat-like"/>
    <property type="match status" value="2"/>
</dbReference>
<dbReference type="InterPro" id="IPR050853">
    <property type="entry name" value="WD_repeat_DNA-damage-binding"/>
</dbReference>
<feature type="repeat" description="WD" evidence="6">
    <location>
        <begin position="363"/>
        <end position="399"/>
    </location>
</feature>
<evidence type="ECO:0000256" key="5">
    <source>
        <dbReference type="ARBA" id="ARBA00023125"/>
    </source>
</evidence>
<evidence type="ECO:0000256" key="2">
    <source>
        <dbReference type="ARBA" id="ARBA00022574"/>
    </source>
</evidence>
<dbReference type="InterPro" id="IPR001680">
    <property type="entry name" value="WD40_rpt"/>
</dbReference>